<comment type="caution">
    <text evidence="2">The sequence shown here is derived from an EMBL/GenBank/DDBJ whole genome shotgun (WGS) entry which is preliminary data.</text>
</comment>
<gene>
    <name evidence="2" type="ORF">EDD59_12334</name>
</gene>
<feature type="compositionally biased region" description="Polar residues" evidence="1">
    <location>
        <begin position="354"/>
        <end position="375"/>
    </location>
</feature>
<dbReference type="EMBL" id="SLZZ01000023">
    <property type="protein sequence ID" value="TCS76650.1"/>
    <property type="molecule type" value="Genomic_DNA"/>
</dbReference>
<proteinExistence type="predicted"/>
<sequence>MEKNHAKLYAKDAQICKILSDTEIFADLFNGSIFHGEQVIVPEQLVACSEKQTLQVKVGNDDLKNLNRIRDVKMQMKSLDERGQPEIILAVEAQREVHYGMPVRSLMYDGVDYSDQMQRKAKYNRGMHSLKTSAELMSGMTEEDRLVPVLTLVLYYGEKKNWIKPADLHDMLDFTGRFRPWKKEFPNYTLHLVSGDSVNTENFKTGLREVFELLKVCHDKVEMNKLLREKNDHYSHLSRERSELLSVFLDIPTLREKPKLFEDEKGDINMCTAIEEMVRDGEKRGMEIGERRGVEIGERRGLVIGEQRGEERCEKRYSQLLKKLLKENRTEDIVRMTEDEEFRKQLFRKGSLLESKTPQQAEGASNLQCSKLQDI</sequence>
<name>A0A4R3K2I7_9FIRM</name>
<feature type="region of interest" description="Disordered" evidence="1">
    <location>
        <begin position="353"/>
        <end position="375"/>
    </location>
</feature>
<organism evidence="2 3">
    <name type="scientific">Muricomes intestini</name>
    <dbReference type="NCBI Taxonomy" id="1796634"/>
    <lineage>
        <taxon>Bacteria</taxon>
        <taxon>Bacillati</taxon>
        <taxon>Bacillota</taxon>
        <taxon>Clostridia</taxon>
        <taxon>Lachnospirales</taxon>
        <taxon>Lachnospiraceae</taxon>
        <taxon>Muricomes</taxon>
    </lineage>
</organism>
<accession>A0A4R3K2I7</accession>
<evidence type="ECO:0000256" key="1">
    <source>
        <dbReference type="SAM" id="MobiDB-lite"/>
    </source>
</evidence>
<keyword evidence="3" id="KW-1185">Reference proteome</keyword>
<evidence type="ECO:0000313" key="2">
    <source>
        <dbReference type="EMBL" id="TCS76650.1"/>
    </source>
</evidence>
<dbReference type="RefSeq" id="WP_132382847.1">
    <property type="nucleotide sequence ID" value="NZ_SLZZ01000023.1"/>
</dbReference>
<dbReference type="OrthoDB" id="2066427at2"/>
<protein>
    <submittedName>
        <fullName evidence="2">Uncharacterized protein</fullName>
    </submittedName>
</protein>
<dbReference type="Proteomes" id="UP000295726">
    <property type="component" value="Unassembled WGS sequence"/>
</dbReference>
<evidence type="ECO:0000313" key="3">
    <source>
        <dbReference type="Proteomes" id="UP000295726"/>
    </source>
</evidence>
<dbReference type="AlphaFoldDB" id="A0A4R3K2I7"/>
<reference evidence="2 3" key="1">
    <citation type="submission" date="2019-03" db="EMBL/GenBank/DDBJ databases">
        <title>Genomic Encyclopedia of Type Strains, Phase IV (KMG-IV): sequencing the most valuable type-strain genomes for metagenomic binning, comparative biology and taxonomic classification.</title>
        <authorList>
            <person name="Goeker M."/>
        </authorList>
    </citation>
    <scope>NUCLEOTIDE SEQUENCE [LARGE SCALE GENOMIC DNA]</scope>
    <source>
        <strain evidence="2 3">DSM 29489</strain>
    </source>
</reference>